<dbReference type="Proteomes" id="UP000030762">
    <property type="component" value="Unassembled WGS sequence"/>
</dbReference>
<dbReference type="EMBL" id="JH767141">
    <property type="protein sequence ID" value="EQC38502.1"/>
    <property type="molecule type" value="Genomic_DNA"/>
</dbReference>
<dbReference type="RefSeq" id="XP_008608094.1">
    <property type="nucleotide sequence ID" value="XM_008609872.1"/>
</dbReference>
<dbReference type="InParanoid" id="T0S778"/>
<dbReference type="VEuPathDB" id="FungiDB:SDRG_04209"/>
<evidence type="ECO:0000313" key="2">
    <source>
        <dbReference type="Proteomes" id="UP000030762"/>
    </source>
</evidence>
<dbReference type="GeneID" id="19944936"/>
<keyword evidence="2" id="KW-1185">Reference proteome</keyword>
<evidence type="ECO:0000313" key="1">
    <source>
        <dbReference type="EMBL" id="EQC38502.1"/>
    </source>
</evidence>
<organism evidence="1 2">
    <name type="scientific">Saprolegnia diclina (strain VS20)</name>
    <dbReference type="NCBI Taxonomy" id="1156394"/>
    <lineage>
        <taxon>Eukaryota</taxon>
        <taxon>Sar</taxon>
        <taxon>Stramenopiles</taxon>
        <taxon>Oomycota</taxon>
        <taxon>Saprolegniomycetes</taxon>
        <taxon>Saprolegniales</taxon>
        <taxon>Saprolegniaceae</taxon>
        <taxon>Saprolegnia</taxon>
    </lineage>
</organism>
<dbReference type="AlphaFoldDB" id="T0S778"/>
<protein>
    <submittedName>
        <fullName evidence="1">Uncharacterized protein</fullName>
    </submittedName>
</protein>
<accession>T0S778</accession>
<reference evidence="1 2" key="1">
    <citation type="submission" date="2012-04" db="EMBL/GenBank/DDBJ databases">
        <title>The Genome Sequence of Saprolegnia declina VS20.</title>
        <authorList>
            <consortium name="The Broad Institute Genome Sequencing Platform"/>
            <person name="Russ C."/>
            <person name="Nusbaum C."/>
            <person name="Tyler B."/>
            <person name="van West P."/>
            <person name="Dieguez-Uribeondo J."/>
            <person name="de Bruijn I."/>
            <person name="Tripathy S."/>
            <person name="Jiang R."/>
            <person name="Young S.K."/>
            <person name="Zeng Q."/>
            <person name="Gargeya S."/>
            <person name="Fitzgerald M."/>
            <person name="Haas B."/>
            <person name="Abouelleil A."/>
            <person name="Alvarado L."/>
            <person name="Arachchi H.M."/>
            <person name="Berlin A."/>
            <person name="Chapman S.B."/>
            <person name="Goldberg J."/>
            <person name="Griggs A."/>
            <person name="Gujja S."/>
            <person name="Hansen M."/>
            <person name="Howarth C."/>
            <person name="Imamovic A."/>
            <person name="Larimer J."/>
            <person name="McCowen C."/>
            <person name="Montmayeur A."/>
            <person name="Murphy C."/>
            <person name="Neiman D."/>
            <person name="Pearson M."/>
            <person name="Priest M."/>
            <person name="Roberts A."/>
            <person name="Saif S."/>
            <person name="Shea T."/>
            <person name="Sisk P."/>
            <person name="Sykes S."/>
            <person name="Wortman J."/>
            <person name="Nusbaum C."/>
            <person name="Birren B."/>
        </authorList>
    </citation>
    <scope>NUCLEOTIDE SEQUENCE [LARGE SCALE GENOMIC DNA]</scope>
    <source>
        <strain evidence="1 2">VS20</strain>
    </source>
</reference>
<gene>
    <name evidence="1" type="ORF">SDRG_04209</name>
</gene>
<proteinExistence type="predicted"/>
<sequence>MFKIVARFILRRPTKILTSPPRFNWSRAAKRRSSAVYDAVSSNVTSLHRYSVLSKMQWTRRPTPAQTCQPQYVTLVGGHWVPLHPVETRLSKVQRRAFRKALFVIPEDPQGSETDDDDDASDDA</sequence>
<name>T0S778_SAPDV</name>